<sequence length="414" mass="46435">MSLFSKFSGHTVRFPAFPSACNNPKTFCKWTRAPEYVRSAVQSRASMSEAWEQSSDPELLARIILLSGHKYLLHELSLWVLECIRDPSLPLPPCSHCRKAIQAASRHARSGGKTTANLDPIRHDILRHACTGRTGDPATACARLAVVHATKINQPESWLIALAEIKTAATANASSGYAAGLKQSIHRRHLALFRRRFNNPFLKPELDFRQKFRSLILRFHAGHRLSPVQFCEKFRLDETTRDFLLRHDSMMEAWDNAHTPQILAHILARLRQAPDPELLRRFACQCIRSSPDREPAAWELLESVACRQTVEIAELFSFGVCPPAEFINARQIIIQFCRARAKNKTTPESLAARAVFHAAAPVMDMATALHAARRSIDAVKLHCFLHARPPGIASAFKQHQAGLFRNLIANPFAG</sequence>
<name>A0A178IR67_9BACT</name>
<dbReference type="Proteomes" id="UP000078486">
    <property type="component" value="Unassembled WGS sequence"/>
</dbReference>
<evidence type="ECO:0000313" key="1">
    <source>
        <dbReference type="EMBL" id="OAM91766.1"/>
    </source>
</evidence>
<reference evidence="1 2" key="1">
    <citation type="submission" date="2016-01" db="EMBL/GenBank/DDBJ databases">
        <title>High potential of lignocellulose degradation of a new Verrucomicrobia species.</title>
        <authorList>
            <person name="Wang Y."/>
            <person name="Shi Y."/>
            <person name="Qiu Z."/>
            <person name="Liu S."/>
            <person name="Yang H."/>
        </authorList>
    </citation>
    <scope>NUCLEOTIDE SEQUENCE [LARGE SCALE GENOMIC DNA]</scope>
    <source>
        <strain evidence="1 2">TSB47</strain>
    </source>
</reference>
<dbReference type="RefSeq" id="WP_068768536.1">
    <property type="nucleotide sequence ID" value="NZ_CP109796.1"/>
</dbReference>
<dbReference type="STRING" id="1184151.AW736_01620"/>
<proteinExistence type="predicted"/>
<organism evidence="1 2">
    <name type="scientific">Termitidicoccus mucosus</name>
    <dbReference type="NCBI Taxonomy" id="1184151"/>
    <lineage>
        <taxon>Bacteria</taxon>
        <taxon>Pseudomonadati</taxon>
        <taxon>Verrucomicrobiota</taxon>
        <taxon>Opitutia</taxon>
        <taxon>Opitutales</taxon>
        <taxon>Opitutaceae</taxon>
        <taxon>Termitidicoccus</taxon>
    </lineage>
</organism>
<dbReference type="AlphaFoldDB" id="A0A178IR67"/>
<protein>
    <submittedName>
        <fullName evidence="1">Uncharacterized protein</fullName>
    </submittedName>
</protein>
<evidence type="ECO:0000313" key="2">
    <source>
        <dbReference type="Proteomes" id="UP000078486"/>
    </source>
</evidence>
<dbReference type="EMBL" id="LRRQ01000015">
    <property type="protein sequence ID" value="OAM91766.1"/>
    <property type="molecule type" value="Genomic_DNA"/>
</dbReference>
<gene>
    <name evidence="1" type="ORF">AW736_01620</name>
</gene>
<keyword evidence="2" id="KW-1185">Reference proteome</keyword>
<accession>A0A178IR67</accession>
<comment type="caution">
    <text evidence="1">The sequence shown here is derived from an EMBL/GenBank/DDBJ whole genome shotgun (WGS) entry which is preliminary data.</text>
</comment>